<dbReference type="PANTHER" id="PTHR23003:SF3">
    <property type="entry name" value="FI21236P1-RELATED"/>
    <property type="match status" value="1"/>
</dbReference>
<feature type="domain" description="RRM" evidence="4">
    <location>
        <begin position="405"/>
        <end position="482"/>
    </location>
</feature>
<dbReference type="eggNOG" id="KOG0118">
    <property type="taxonomic scope" value="Eukaryota"/>
</dbReference>
<dbReference type="InterPro" id="IPR050374">
    <property type="entry name" value="RRT5_SRSF_SR"/>
</dbReference>
<evidence type="ECO:0000313" key="6">
    <source>
        <dbReference type="Proteomes" id="UP000006310"/>
    </source>
</evidence>
<feature type="domain" description="RRM" evidence="4">
    <location>
        <begin position="235"/>
        <end position="312"/>
    </location>
</feature>
<dbReference type="RefSeq" id="XP_022466159.1">
    <property type="nucleotide sequence ID" value="XM_022609800.1"/>
</dbReference>
<dbReference type="EMBL" id="HE978322">
    <property type="protein sequence ID" value="CCK71914.1"/>
    <property type="molecule type" value="Genomic_DNA"/>
</dbReference>
<accession>J7S945</accession>
<dbReference type="Gene3D" id="3.30.70.330">
    <property type="match status" value="3"/>
</dbReference>
<organism evidence="5 6">
    <name type="scientific">Huiozyma naganishii (strain ATCC MYA-139 / BCRC 22969 / CBS 8797 / KCTC 17520 / NBRC 10181 / NCYC 3082 / Yp74L-3)</name>
    <name type="common">Yeast</name>
    <name type="synonym">Kazachstania naganishii</name>
    <dbReference type="NCBI Taxonomy" id="1071383"/>
    <lineage>
        <taxon>Eukaryota</taxon>
        <taxon>Fungi</taxon>
        <taxon>Dikarya</taxon>
        <taxon>Ascomycota</taxon>
        <taxon>Saccharomycotina</taxon>
        <taxon>Saccharomycetes</taxon>
        <taxon>Saccharomycetales</taxon>
        <taxon>Saccharomycetaceae</taxon>
        <taxon>Huiozyma</taxon>
    </lineage>
</organism>
<dbReference type="KEGG" id="kng:KNAG_0I01230"/>
<evidence type="ECO:0000256" key="3">
    <source>
        <dbReference type="SAM" id="MobiDB-lite"/>
    </source>
</evidence>
<evidence type="ECO:0000313" key="5">
    <source>
        <dbReference type="EMBL" id="CCK71914.1"/>
    </source>
</evidence>
<keyword evidence="6" id="KW-1185">Reference proteome</keyword>
<dbReference type="PANTHER" id="PTHR23003">
    <property type="entry name" value="RNA RECOGNITION MOTIF RRM DOMAIN CONTAINING PROTEIN"/>
    <property type="match status" value="1"/>
</dbReference>
<dbReference type="InterPro" id="IPR000504">
    <property type="entry name" value="RRM_dom"/>
</dbReference>
<dbReference type="InterPro" id="IPR035979">
    <property type="entry name" value="RBD_domain_sf"/>
</dbReference>
<dbReference type="GO" id="GO:0005634">
    <property type="term" value="C:nucleus"/>
    <property type="evidence" value="ECO:0007669"/>
    <property type="project" value="TreeGrafter"/>
</dbReference>
<dbReference type="OrthoDB" id="1049195at2759"/>
<dbReference type="Proteomes" id="UP000006310">
    <property type="component" value="Chromosome 9"/>
</dbReference>
<feature type="compositionally biased region" description="Gly residues" evidence="3">
    <location>
        <begin position="76"/>
        <end position="86"/>
    </location>
</feature>
<dbReference type="SMART" id="SM00360">
    <property type="entry name" value="RRM"/>
    <property type="match status" value="3"/>
</dbReference>
<protein>
    <recommendedName>
        <fullName evidence="4">RRM domain-containing protein</fullName>
    </recommendedName>
</protein>
<feature type="compositionally biased region" description="Basic and acidic residues" evidence="3">
    <location>
        <begin position="20"/>
        <end position="38"/>
    </location>
</feature>
<dbReference type="SUPFAM" id="SSF54928">
    <property type="entry name" value="RNA-binding domain, RBD"/>
    <property type="match status" value="2"/>
</dbReference>
<feature type="region of interest" description="Disordered" evidence="3">
    <location>
        <begin position="1"/>
        <end position="90"/>
    </location>
</feature>
<sequence length="486" mass="54789">MEDESYRNLDYGDEGASRSPRRDIDFDNYDRGYDRFPDSRGGGRRGSFGARSRGGRGRRAAFGGPGPRFREEGWRGGRGGGRGPPRGGFRSSRRLVVDAVNTQFTRNFDNSVFVGNLSFDCSVDDLREFFQPIGEIVSTDIITSGGRHKGMGTVEFTNTADVDEAIRQMDGVMFMGREIFVKQDHPPPSQSARPLDVGMGYEGEEMDRGYPRPPPRQRRLEKRPPPGGDRPMEGYEAFIVNLPYAITWQNLKDMFREAGDVSRADVELDYRGLSRGFGSVYFPIKEDMYRAIDMFNGYNLDGRILEVREGRFNYLLDEQLQDQEQIQHPPLDYPQDEEPPMMMGDYEDGQMSQGIGRMHYDEDHTVPPVPPQATEEETVPELEKTEPAPQSEFIQGVVSSGERSTLIYCSNLPVSTSINDLYELFESLGKVNKAELIFDPAGLPTGNAVIDYMDLQYADLCISKLNNYNYGGNDLSVSYAERKALE</sequence>
<reference evidence="6" key="2">
    <citation type="submission" date="2012-08" db="EMBL/GenBank/DDBJ databases">
        <title>Genome sequence of Kazachstania naganishii.</title>
        <authorList>
            <person name="Gordon J.L."/>
            <person name="Armisen D."/>
            <person name="Proux-Wera E."/>
            <person name="OhEigeartaigh S.S."/>
            <person name="Byrne K.P."/>
            <person name="Wolfe K.H."/>
        </authorList>
    </citation>
    <scope>NUCLEOTIDE SEQUENCE [LARGE SCALE GENOMIC DNA]</scope>
    <source>
        <strain evidence="6">ATCC MYA-139 / BCRC 22969 / CBS 8797 / CCRC 22969 / KCTC 17520 / NBRC 10181 / NCYC 3082</strain>
    </source>
</reference>
<dbReference type="AlphaFoldDB" id="J7S945"/>
<dbReference type="HOGENOM" id="CLU_026447_2_0_1"/>
<dbReference type="PROSITE" id="PS50102">
    <property type="entry name" value="RRM"/>
    <property type="match status" value="3"/>
</dbReference>
<feature type="region of interest" description="Disordered" evidence="3">
    <location>
        <begin position="182"/>
        <end position="232"/>
    </location>
</feature>
<dbReference type="Pfam" id="PF00076">
    <property type="entry name" value="RRM_1"/>
    <property type="match status" value="3"/>
</dbReference>
<feature type="domain" description="RRM" evidence="4">
    <location>
        <begin position="110"/>
        <end position="186"/>
    </location>
</feature>
<dbReference type="CDD" id="cd21606">
    <property type="entry name" value="RRM2_HRB1_GBP2"/>
    <property type="match status" value="1"/>
</dbReference>
<gene>
    <name evidence="5" type="primary">KNAG0I01230</name>
    <name evidence="5" type="ordered locus">KNAG_0I01230</name>
</gene>
<evidence type="ECO:0000256" key="1">
    <source>
        <dbReference type="ARBA" id="ARBA00022884"/>
    </source>
</evidence>
<dbReference type="GO" id="GO:0003729">
    <property type="term" value="F:mRNA binding"/>
    <property type="evidence" value="ECO:0007669"/>
    <property type="project" value="TreeGrafter"/>
</dbReference>
<evidence type="ECO:0000256" key="2">
    <source>
        <dbReference type="PROSITE-ProRule" id="PRU00176"/>
    </source>
</evidence>
<reference evidence="5 6" key="1">
    <citation type="journal article" date="2011" name="Proc. Natl. Acad. Sci. U.S.A.">
        <title>Evolutionary erosion of yeast sex chromosomes by mating-type switching accidents.</title>
        <authorList>
            <person name="Gordon J.L."/>
            <person name="Armisen D."/>
            <person name="Proux-Wera E."/>
            <person name="Oheigeartaigh S.S."/>
            <person name="Byrne K.P."/>
            <person name="Wolfe K.H."/>
        </authorList>
    </citation>
    <scope>NUCLEOTIDE SEQUENCE [LARGE SCALE GENOMIC DNA]</scope>
    <source>
        <strain evidence="6">ATCC MYA-139 / BCRC 22969 / CBS 8797 / CCRC 22969 / KCTC 17520 / NBRC 10181 / NCYC 3082</strain>
    </source>
</reference>
<dbReference type="GeneID" id="34527657"/>
<dbReference type="CDD" id="cd21607">
    <property type="entry name" value="RRM3_HRB1_GBP2"/>
    <property type="match status" value="1"/>
</dbReference>
<dbReference type="CDD" id="cd21605">
    <property type="entry name" value="RRM1_HRB1_GBP2"/>
    <property type="match status" value="1"/>
</dbReference>
<evidence type="ECO:0000259" key="4">
    <source>
        <dbReference type="PROSITE" id="PS50102"/>
    </source>
</evidence>
<dbReference type="InterPro" id="IPR012677">
    <property type="entry name" value="Nucleotide-bd_a/b_plait_sf"/>
</dbReference>
<keyword evidence="1 2" id="KW-0694">RNA-binding</keyword>
<proteinExistence type="predicted"/>
<name>J7S945_HUIN7</name>
<dbReference type="GO" id="GO:0005737">
    <property type="term" value="C:cytoplasm"/>
    <property type="evidence" value="ECO:0007669"/>
    <property type="project" value="TreeGrafter"/>
</dbReference>
<dbReference type="OMA" id="YNQRRED"/>
<dbReference type="STRING" id="1071383.J7S945"/>